<name>A0ABQ1TR49_9BACT</name>
<proteinExistence type="predicted"/>
<reference evidence="2" key="1">
    <citation type="journal article" date="2019" name="Int. J. Syst. Evol. Microbiol.">
        <title>The Global Catalogue of Microorganisms (GCM) 10K type strain sequencing project: providing services to taxonomists for standard genome sequencing and annotation.</title>
        <authorList>
            <consortium name="The Broad Institute Genomics Platform"/>
            <consortium name="The Broad Institute Genome Sequencing Center for Infectious Disease"/>
            <person name="Wu L."/>
            <person name="Ma J."/>
        </authorList>
    </citation>
    <scope>NUCLEOTIDE SEQUENCE [LARGE SCALE GENOMIC DNA]</scope>
    <source>
        <strain evidence="2">CGMCC 1.15197</strain>
    </source>
</reference>
<dbReference type="EMBL" id="BMHT01000001">
    <property type="protein sequence ID" value="GGE99065.1"/>
    <property type="molecule type" value="Genomic_DNA"/>
</dbReference>
<organism evidence="1 2">
    <name type="scientific">Hymenobacter cavernae</name>
    <dbReference type="NCBI Taxonomy" id="2044852"/>
    <lineage>
        <taxon>Bacteria</taxon>
        <taxon>Pseudomonadati</taxon>
        <taxon>Bacteroidota</taxon>
        <taxon>Cytophagia</taxon>
        <taxon>Cytophagales</taxon>
        <taxon>Hymenobacteraceae</taxon>
        <taxon>Hymenobacter</taxon>
    </lineage>
</organism>
<dbReference type="Proteomes" id="UP000632273">
    <property type="component" value="Unassembled WGS sequence"/>
</dbReference>
<evidence type="ECO:0000313" key="2">
    <source>
        <dbReference type="Proteomes" id="UP000632273"/>
    </source>
</evidence>
<evidence type="ECO:0000313" key="1">
    <source>
        <dbReference type="EMBL" id="GGE99065.1"/>
    </source>
</evidence>
<keyword evidence="2" id="KW-1185">Reference proteome</keyword>
<accession>A0ABQ1TR49</accession>
<sequence>MPPENGPVYDPVNSNRTYIEAGKAQVLFSLNSSEKSTPNREHKPRLEGRFLPGIMYKKSAAKAGSAFQK</sequence>
<protein>
    <submittedName>
        <fullName evidence="1">Uncharacterized protein</fullName>
    </submittedName>
</protein>
<gene>
    <name evidence="1" type="ORF">GCM10011383_07380</name>
</gene>
<comment type="caution">
    <text evidence="1">The sequence shown here is derived from an EMBL/GenBank/DDBJ whole genome shotgun (WGS) entry which is preliminary data.</text>
</comment>